<proteinExistence type="predicted"/>
<feature type="non-terminal residue" evidence="1">
    <location>
        <position position="232"/>
    </location>
</feature>
<dbReference type="AlphaFoldDB" id="A0A430V0Z8"/>
<comment type="caution">
    <text evidence="1">The sequence shown here is derived from an EMBL/GenBank/DDBJ whole genome shotgun (WGS) entry which is preliminary data.</text>
</comment>
<protein>
    <recommendedName>
        <fullName evidence="3">Translocation/assembly module TamB</fullName>
    </recommendedName>
</protein>
<dbReference type="EMBL" id="PEMN01000251">
    <property type="protein sequence ID" value="RTI16004.1"/>
    <property type="molecule type" value="Genomic_DNA"/>
</dbReference>
<organism evidence="1 2">
    <name type="scientific">Thermus scotoductus</name>
    <dbReference type="NCBI Taxonomy" id="37636"/>
    <lineage>
        <taxon>Bacteria</taxon>
        <taxon>Thermotogati</taxon>
        <taxon>Deinococcota</taxon>
        <taxon>Deinococci</taxon>
        <taxon>Thermales</taxon>
        <taxon>Thermaceae</taxon>
        <taxon>Thermus</taxon>
    </lineage>
</organism>
<feature type="non-terminal residue" evidence="1">
    <location>
        <position position="1"/>
    </location>
</feature>
<evidence type="ECO:0000313" key="1">
    <source>
        <dbReference type="EMBL" id="RTI16004.1"/>
    </source>
</evidence>
<accession>A0A430V0Z8</accession>
<evidence type="ECO:0000313" key="2">
    <source>
        <dbReference type="Proteomes" id="UP000288073"/>
    </source>
</evidence>
<dbReference type="RefSeq" id="WP_153186262.1">
    <property type="nucleotide sequence ID" value="NZ_PEMN01000251.1"/>
</dbReference>
<name>A0A430V0Z8_THESC</name>
<reference evidence="1 2" key="1">
    <citation type="journal article" date="2019" name="Extremophiles">
        <title>Biogeography of thermophiles and predominance of Thermus scotoductus in domestic water heaters.</title>
        <authorList>
            <person name="Wilpiszeski R.L."/>
            <person name="Zhang Z."/>
            <person name="House C.H."/>
        </authorList>
    </citation>
    <scope>NUCLEOTIDE SEQUENCE [LARGE SCALE GENOMIC DNA]</scope>
    <source>
        <strain evidence="1 2">10_S10</strain>
    </source>
</reference>
<dbReference type="Proteomes" id="UP000288073">
    <property type="component" value="Unassembled WGS sequence"/>
</dbReference>
<gene>
    <name evidence="1" type="ORF">CSW23_08005</name>
</gene>
<sequence length="232" mass="24569">EVDLGGAYRVSYWAGEQALEVEGRLLEARLRAEGPYLAGELTYPPAGDVRVDLPLPPLESRFRGRVFGEGYQVEGALEGAVGRITAKGRLLPLSGRLRLEGAALEDFAGRYAPYLKGVVSGELALEGTRAQGGLSGEAEVAGSRLPFLFAGAFGPGLVQGKGQLGQSPFQVALEGDRLDLSASFRGFPLHLLLMAVAGPLEGEAYWTGAVRLRLPLSHPLRGEGVLVGEAWC</sequence>
<evidence type="ECO:0008006" key="3">
    <source>
        <dbReference type="Google" id="ProtNLM"/>
    </source>
</evidence>